<dbReference type="KEGG" id="ruj:E5Z56_11085"/>
<proteinExistence type="predicted"/>
<dbReference type="InterPro" id="IPR003675">
    <property type="entry name" value="Rce1/LyrA-like_dom"/>
</dbReference>
<dbReference type="Pfam" id="PF02517">
    <property type="entry name" value="Rce1-like"/>
    <property type="match status" value="1"/>
</dbReference>
<reference evidence="3 4" key="1">
    <citation type="submission" date="2019-04" db="EMBL/GenBank/DDBJ databases">
        <authorList>
            <person name="Embree M."/>
            <person name="Gaffney J.R."/>
        </authorList>
    </citation>
    <scope>NUCLEOTIDE SEQUENCE [LARGE SCALE GENOMIC DNA]</scope>
    <source>
        <strain evidence="3 4">JE7A12</strain>
    </source>
</reference>
<keyword evidence="1" id="KW-1133">Transmembrane helix</keyword>
<dbReference type="GO" id="GO:0006508">
    <property type="term" value="P:proteolysis"/>
    <property type="evidence" value="ECO:0007669"/>
    <property type="project" value="UniProtKB-KW"/>
</dbReference>
<feature type="domain" description="CAAX prenyl protease 2/Lysostaphin resistance protein A-like" evidence="2">
    <location>
        <begin position="169"/>
        <end position="255"/>
    </location>
</feature>
<protein>
    <submittedName>
        <fullName evidence="3">CPBP family intramembrane metalloprotease</fullName>
    </submittedName>
</protein>
<organism evidence="3 4">
    <name type="scientific">Ruminococcus bovis</name>
    <dbReference type="NCBI Taxonomy" id="2564099"/>
    <lineage>
        <taxon>Bacteria</taxon>
        <taxon>Bacillati</taxon>
        <taxon>Bacillota</taxon>
        <taxon>Clostridia</taxon>
        <taxon>Eubacteriales</taxon>
        <taxon>Oscillospiraceae</taxon>
        <taxon>Ruminococcus</taxon>
    </lineage>
</organism>
<gene>
    <name evidence="3" type="ORF">E5Z56_11085</name>
</gene>
<keyword evidence="3" id="KW-0378">Hydrolase</keyword>
<feature type="transmembrane region" description="Helical" evidence="1">
    <location>
        <begin position="39"/>
        <end position="64"/>
    </location>
</feature>
<keyword evidence="1" id="KW-0812">Transmembrane</keyword>
<dbReference type="GO" id="GO:0008237">
    <property type="term" value="F:metallopeptidase activity"/>
    <property type="evidence" value="ECO:0007669"/>
    <property type="project" value="UniProtKB-KW"/>
</dbReference>
<dbReference type="AlphaFoldDB" id="A0A4P8XZB2"/>
<evidence type="ECO:0000259" key="2">
    <source>
        <dbReference type="Pfam" id="PF02517"/>
    </source>
</evidence>
<dbReference type="GO" id="GO:0004175">
    <property type="term" value="F:endopeptidase activity"/>
    <property type="evidence" value="ECO:0007669"/>
    <property type="project" value="UniProtKB-ARBA"/>
</dbReference>
<accession>A0A4P8XZB2</accession>
<evidence type="ECO:0000256" key="1">
    <source>
        <dbReference type="SAM" id="Phobius"/>
    </source>
</evidence>
<feature type="transmembrane region" description="Helical" evidence="1">
    <location>
        <begin position="274"/>
        <end position="296"/>
    </location>
</feature>
<feature type="transmembrane region" description="Helical" evidence="1">
    <location>
        <begin position="84"/>
        <end position="105"/>
    </location>
</feature>
<feature type="transmembrane region" description="Helical" evidence="1">
    <location>
        <begin position="171"/>
        <end position="188"/>
    </location>
</feature>
<dbReference type="EMBL" id="CP039381">
    <property type="protein sequence ID" value="QCT07864.1"/>
    <property type="molecule type" value="Genomic_DNA"/>
</dbReference>
<keyword evidence="3" id="KW-0645">Protease</keyword>
<dbReference type="PANTHER" id="PTHR36435:SF1">
    <property type="entry name" value="CAAX AMINO TERMINAL PROTEASE FAMILY PROTEIN"/>
    <property type="match status" value="1"/>
</dbReference>
<dbReference type="PANTHER" id="PTHR36435">
    <property type="entry name" value="SLR1288 PROTEIN"/>
    <property type="match status" value="1"/>
</dbReference>
<dbReference type="InterPro" id="IPR052710">
    <property type="entry name" value="CAAX_protease"/>
</dbReference>
<keyword evidence="1" id="KW-0472">Membrane</keyword>
<feature type="transmembrane region" description="Helical" evidence="1">
    <location>
        <begin position="125"/>
        <end position="145"/>
    </location>
</feature>
<dbReference type="GO" id="GO:0080120">
    <property type="term" value="P:CAAX-box protein maturation"/>
    <property type="evidence" value="ECO:0007669"/>
    <property type="project" value="UniProtKB-ARBA"/>
</dbReference>
<keyword evidence="3" id="KW-0482">Metalloprotease</keyword>
<name>A0A4P8XZB2_9FIRM</name>
<keyword evidence="4" id="KW-1185">Reference proteome</keyword>
<evidence type="ECO:0000313" key="3">
    <source>
        <dbReference type="EMBL" id="QCT07864.1"/>
    </source>
</evidence>
<evidence type="ECO:0000313" key="4">
    <source>
        <dbReference type="Proteomes" id="UP000301475"/>
    </source>
</evidence>
<feature type="transmembrane region" description="Helical" evidence="1">
    <location>
        <begin position="200"/>
        <end position="217"/>
    </location>
</feature>
<feature type="transmembrane region" description="Helical" evidence="1">
    <location>
        <begin position="317"/>
        <end position="342"/>
    </location>
</feature>
<sequence length="344" mass="38448">MILTKVEVDKMNNFFQQQLYHNYQINQEKKMIRKESNKLSFMLFIAIIFMNIAATVLFMFIAFFSKDTSLTTTGIQNSYSSYDYIINGLGEFAGFFVVPFVFCLLFRYKFSEVIPVNSNKKYNPLLLVLGGYAICTVANIAVSLLNNNLSIFGLTNTTGVEFTTKTPLDQVIYFICIAIIPALTEEFMFRGVILNSFRKFGDGFAILMSSLLFGFMHGNFVQIPFAFIVGLACGFIVVKTNSIIPAMVLHLLNNGTSVLIDIVANYVGDNLYSVISSVVIFTLTLLGFISIVLLVKKGLNFKFGNKSIVSLGAKDRIVQFFANPGTIILLSFFIIEAFITLLGF</sequence>
<dbReference type="Proteomes" id="UP000301475">
    <property type="component" value="Chromosome"/>
</dbReference>
<feature type="transmembrane region" description="Helical" evidence="1">
    <location>
        <begin position="251"/>
        <end position="268"/>
    </location>
</feature>
<dbReference type="OrthoDB" id="3429192at2"/>